<gene>
    <name evidence="1" type="ORF">LCGC14_0419100</name>
</gene>
<accession>A0A0F9VDE2</accession>
<dbReference type="InterPro" id="IPR005618">
    <property type="entry name" value="OMPW"/>
</dbReference>
<dbReference type="InterPro" id="IPR011250">
    <property type="entry name" value="OMP/PagP_B-barrel"/>
</dbReference>
<comment type="caution">
    <text evidence="1">The sequence shown here is derived from an EMBL/GenBank/DDBJ whole genome shotgun (WGS) entry which is preliminary data.</text>
</comment>
<dbReference type="EMBL" id="LAZR01000380">
    <property type="protein sequence ID" value="KKN71596.1"/>
    <property type="molecule type" value="Genomic_DNA"/>
</dbReference>
<dbReference type="PANTHER" id="PTHR36920">
    <property type="match status" value="1"/>
</dbReference>
<evidence type="ECO:0000313" key="1">
    <source>
        <dbReference type="EMBL" id="KKN71596.1"/>
    </source>
</evidence>
<name>A0A0F9VDE2_9ZZZZ</name>
<sequence length="222" mass="23511">MPRTIQKHIALLLVAPALLAASFSASAYQAGDAIIRLGAAAVDPQEDSGNVDIGGVDTGLTVGVDSDVQMGITGTYMLTDHVGIGLLAATPFQHSINLNGVGKLADIKHLPPTVTLQYFPLDSKSGVQPYVGAGINYTAFFDEEFTGANKQAGFSDLELDNSWGLALEAGLDYQLAEHLLLNASVWYADIDTEANFKVGGVKSSVDVDIDPWVYMVGLGYKF</sequence>
<dbReference type="SUPFAM" id="SSF56925">
    <property type="entry name" value="OMPA-like"/>
    <property type="match status" value="1"/>
</dbReference>
<proteinExistence type="predicted"/>
<dbReference type="AlphaFoldDB" id="A0A0F9VDE2"/>
<dbReference type="GO" id="GO:0019867">
    <property type="term" value="C:outer membrane"/>
    <property type="evidence" value="ECO:0007669"/>
    <property type="project" value="InterPro"/>
</dbReference>
<dbReference type="Gene3D" id="2.40.160.20">
    <property type="match status" value="1"/>
</dbReference>
<protein>
    <recommendedName>
        <fullName evidence="2">Outer membrane protein W</fullName>
    </recommendedName>
</protein>
<evidence type="ECO:0008006" key="2">
    <source>
        <dbReference type="Google" id="ProtNLM"/>
    </source>
</evidence>
<dbReference type="GO" id="GO:0044384">
    <property type="term" value="C:host outer membrane"/>
    <property type="evidence" value="ECO:0007669"/>
    <property type="project" value="InterPro"/>
</dbReference>
<dbReference type="Pfam" id="PF03922">
    <property type="entry name" value="OmpW"/>
    <property type="match status" value="1"/>
</dbReference>
<dbReference type="InterPro" id="IPR000758">
    <property type="entry name" value="Enterovir_OMP"/>
</dbReference>
<dbReference type="GO" id="GO:0055085">
    <property type="term" value="P:transmembrane transport"/>
    <property type="evidence" value="ECO:0007669"/>
    <property type="project" value="TreeGrafter"/>
</dbReference>
<dbReference type="PANTHER" id="PTHR36920:SF1">
    <property type="entry name" value="OUTER MEMBRANE PROTEIN W"/>
    <property type="match status" value="1"/>
</dbReference>
<organism evidence="1">
    <name type="scientific">marine sediment metagenome</name>
    <dbReference type="NCBI Taxonomy" id="412755"/>
    <lineage>
        <taxon>unclassified sequences</taxon>
        <taxon>metagenomes</taxon>
        <taxon>ecological metagenomes</taxon>
    </lineage>
</organism>
<dbReference type="PROSITE" id="PS00695">
    <property type="entry name" value="ENT_VIR_OMP_2"/>
    <property type="match status" value="1"/>
</dbReference>
<reference evidence="1" key="1">
    <citation type="journal article" date="2015" name="Nature">
        <title>Complex archaea that bridge the gap between prokaryotes and eukaryotes.</title>
        <authorList>
            <person name="Spang A."/>
            <person name="Saw J.H."/>
            <person name="Jorgensen S.L."/>
            <person name="Zaremba-Niedzwiedzka K."/>
            <person name="Martijn J."/>
            <person name="Lind A.E."/>
            <person name="van Eijk R."/>
            <person name="Schleper C."/>
            <person name="Guy L."/>
            <person name="Ettema T.J."/>
        </authorList>
    </citation>
    <scope>NUCLEOTIDE SEQUENCE</scope>
</reference>